<evidence type="ECO:0000313" key="4">
    <source>
        <dbReference type="EMBL" id="BAK36489.1"/>
    </source>
</evidence>
<organism evidence="4 5">
    <name type="scientific">Microlunatus phosphovorus (strain ATCC 700054 / DSM 10555 / JCM 9379 / NBRC 101784 / NCIMB 13414 / VKM Ac-1990 / NM-1)</name>
    <dbReference type="NCBI Taxonomy" id="1032480"/>
    <lineage>
        <taxon>Bacteria</taxon>
        <taxon>Bacillati</taxon>
        <taxon>Actinomycetota</taxon>
        <taxon>Actinomycetes</taxon>
        <taxon>Propionibacteriales</taxon>
        <taxon>Propionibacteriaceae</taxon>
        <taxon>Microlunatus</taxon>
    </lineage>
</organism>
<dbReference type="PANTHER" id="PTHR43046:SF2">
    <property type="entry name" value="8-OXO-DGTP DIPHOSPHATASE-RELATED"/>
    <property type="match status" value="1"/>
</dbReference>
<dbReference type="AlphaFoldDB" id="F5XN39"/>
<dbReference type="eggNOG" id="COG0494">
    <property type="taxonomic scope" value="Bacteria"/>
</dbReference>
<gene>
    <name evidence="4" type="ordered locus">MLP_34750</name>
</gene>
<dbReference type="PROSITE" id="PS00893">
    <property type="entry name" value="NUDIX_BOX"/>
    <property type="match status" value="1"/>
</dbReference>
<accession>F5XN39</accession>
<feature type="domain" description="Nudix hydrolase" evidence="3">
    <location>
        <begin position="31"/>
        <end position="163"/>
    </location>
</feature>
<protein>
    <recommendedName>
        <fullName evidence="3">Nudix hydrolase domain-containing protein</fullName>
    </recommendedName>
</protein>
<dbReference type="InterPro" id="IPR020084">
    <property type="entry name" value="NUDIX_hydrolase_CS"/>
</dbReference>
<dbReference type="EMBL" id="AP012204">
    <property type="protein sequence ID" value="BAK36489.1"/>
    <property type="molecule type" value="Genomic_DNA"/>
</dbReference>
<evidence type="ECO:0000313" key="5">
    <source>
        <dbReference type="Proteomes" id="UP000007947"/>
    </source>
</evidence>
<name>F5XN39_MICPN</name>
<reference evidence="4 5" key="1">
    <citation type="submission" date="2011-05" db="EMBL/GenBank/DDBJ databases">
        <title>Whole genome sequence of Microlunatus phosphovorus NM-1.</title>
        <authorList>
            <person name="Hosoyama A."/>
            <person name="Sasaki K."/>
            <person name="Harada T."/>
            <person name="Igarashi R."/>
            <person name="Kawakoshi A."/>
            <person name="Sasagawa M."/>
            <person name="Fukada J."/>
            <person name="Nakamura S."/>
            <person name="Katano Y."/>
            <person name="Hanada S."/>
            <person name="Kamagata Y."/>
            <person name="Nakamura N."/>
            <person name="Yamazaki S."/>
            <person name="Fujita N."/>
        </authorList>
    </citation>
    <scope>NUCLEOTIDE SEQUENCE [LARGE SCALE GENOMIC DNA]</scope>
    <source>
        <strain evidence="5">ATCC 700054 / DSM 10555 / JCM 9379 / NBRC 101784 / NCIMB 13414 / VKM Ac-1990 / NM-1</strain>
    </source>
</reference>
<evidence type="ECO:0000256" key="1">
    <source>
        <dbReference type="ARBA" id="ARBA00001946"/>
    </source>
</evidence>
<dbReference type="STRING" id="1032480.MLP_34750"/>
<dbReference type="PROSITE" id="PS51462">
    <property type="entry name" value="NUDIX"/>
    <property type="match status" value="1"/>
</dbReference>
<keyword evidence="5" id="KW-1185">Reference proteome</keyword>
<dbReference type="KEGG" id="mph:MLP_34750"/>
<comment type="cofactor">
    <cofactor evidence="1">
        <name>Mg(2+)</name>
        <dbReference type="ChEBI" id="CHEBI:18420"/>
    </cofactor>
</comment>
<dbReference type="CDD" id="cd18877">
    <property type="entry name" value="NUDIX_Hydrolase"/>
    <property type="match status" value="1"/>
</dbReference>
<dbReference type="Pfam" id="PF00293">
    <property type="entry name" value="NUDIX"/>
    <property type="match status" value="1"/>
</dbReference>
<keyword evidence="2" id="KW-0378">Hydrolase</keyword>
<sequence length="170" mass="18368">MVGIGDGRHTHPVEHDGNGWVRCDLGHRHWGRYGAAGLLLVDRRTPAGEPLVLLQHRAAWTANGDTWGIPGGARDSHETPAEGALREAHEETGIGSAAVRIRIGGELLDDHGSWSYTTVLAELAAPVTLVPQEESAELRWVPVPEVASLDLHPGFAKTWPILRQRLAAPT</sequence>
<dbReference type="HOGENOM" id="CLU_083334_2_0_11"/>
<dbReference type="GO" id="GO:0016787">
    <property type="term" value="F:hydrolase activity"/>
    <property type="evidence" value="ECO:0007669"/>
    <property type="project" value="UniProtKB-KW"/>
</dbReference>
<proteinExistence type="predicted"/>
<dbReference type="Proteomes" id="UP000007947">
    <property type="component" value="Chromosome"/>
</dbReference>
<evidence type="ECO:0000259" key="3">
    <source>
        <dbReference type="PROSITE" id="PS51462"/>
    </source>
</evidence>
<dbReference type="SUPFAM" id="SSF55811">
    <property type="entry name" value="Nudix"/>
    <property type="match status" value="1"/>
</dbReference>
<evidence type="ECO:0000256" key="2">
    <source>
        <dbReference type="ARBA" id="ARBA00022801"/>
    </source>
</evidence>
<dbReference type="PANTHER" id="PTHR43046">
    <property type="entry name" value="GDP-MANNOSE MANNOSYL HYDROLASE"/>
    <property type="match status" value="1"/>
</dbReference>
<dbReference type="Gene3D" id="3.90.79.10">
    <property type="entry name" value="Nucleoside Triphosphate Pyrophosphohydrolase"/>
    <property type="match status" value="1"/>
</dbReference>
<dbReference type="InterPro" id="IPR015797">
    <property type="entry name" value="NUDIX_hydrolase-like_dom_sf"/>
</dbReference>
<dbReference type="InterPro" id="IPR000086">
    <property type="entry name" value="NUDIX_hydrolase_dom"/>
</dbReference>